<sequence length="166" mass="18268">MFPSFKSLRDRKNKLRQLAAENSDELQLARIKNDRYKLTQWATDLEKTIDTSTLQQLLRKVAPSLTTTGIQASPTMTTMGIQATPSMTATGIQAAPSMSSTGLIDEEDSLSDIDDTQSTYDFGTINPILNSGTPDKNVYIGTDGKLFNVNNGKQKKLLLARHISLD</sequence>
<dbReference type="GeneID" id="9468957"/>
<gene>
    <name evidence="1" type="ORF">PITG_01630</name>
</gene>
<reference evidence="2" key="1">
    <citation type="journal article" date="2009" name="Nature">
        <title>Genome sequence and analysis of the Irish potato famine pathogen Phytophthora infestans.</title>
        <authorList>
            <consortium name="The Broad Institute Genome Sequencing Platform"/>
            <person name="Haas B.J."/>
            <person name="Kamoun S."/>
            <person name="Zody M.C."/>
            <person name="Jiang R.H."/>
            <person name="Handsaker R.E."/>
            <person name="Cano L.M."/>
            <person name="Grabherr M."/>
            <person name="Kodira C.D."/>
            <person name="Raffaele S."/>
            <person name="Torto-Alalibo T."/>
            <person name="Bozkurt T.O."/>
            <person name="Ah-Fong A.M."/>
            <person name="Alvarado L."/>
            <person name="Anderson V.L."/>
            <person name="Armstrong M.R."/>
            <person name="Avrova A."/>
            <person name="Baxter L."/>
            <person name="Beynon J."/>
            <person name="Boevink P.C."/>
            <person name="Bollmann S.R."/>
            <person name="Bos J.I."/>
            <person name="Bulone V."/>
            <person name="Cai G."/>
            <person name="Cakir C."/>
            <person name="Carrington J.C."/>
            <person name="Chawner M."/>
            <person name="Conti L."/>
            <person name="Costanzo S."/>
            <person name="Ewan R."/>
            <person name="Fahlgren N."/>
            <person name="Fischbach M.A."/>
            <person name="Fugelstad J."/>
            <person name="Gilroy E.M."/>
            <person name="Gnerre S."/>
            <person name="Green P.J."/>
            <person name="Grenville-Briggs L.J."/>
            <person name="Griffith J."/>
            <person name="Grunwald N.J."/>
            <person name="Horn K."/>
            <person name="Horner N.R."/>
            <person name="Hu C.H."/>
            <person name="Huitema E."/>
            <person name="Jeong D.H."/>
            <person name="Jones A.M."/>
            <person name="Jones J.D."/>
            <person name="Jones R.W."/>
            <person name="Karlsson E.K."/>
            <person name="Kunjeti S.G."/>
            <person name="Lamour K."/>
            <person name="Liu Z."/>
            <person name="Ma L."/>
            <person name="Maclean D."/>
            <person name="Chibucos M.C."/>
            <person name="McDonald H."/>
            <person name="McWalters J."/>
            <person name="Meijer H.J."/>
            <person name="Morgan W."/>
            <person name="Morris P.F."/>
            <person name="Munro C.A."/>
            <person name="O'Neill K."/>
            <person name="Ospina-Giraldo M."/>
            <person name="Pinzon A."/>
            <person name="Pritchard L."/>
            <person name="Ramsahoye B."/>
            <person name="Ren Q."/>
            <person name="Restrepo S."/>
            <person name="Roy S."/>
            <person name="Sadanandom A."/>
            <person name="Savidor A."/>
            <person name="Schornack S."/>
            <person name="Schwartz D.C."/>
            <person name="Schumann U.D."/>
            <person name="Schwessinger B."/>
            <person name="Seyer L."/>
            <person name="Sharpe T."/>
            <person name="Silvar C."/>
            <person name="Song J."/>
            <person name="Studholme D.J."/>
            <person name="Sykes S."/>
            <person name="Thines M."/>
            <person name="van de Vondervoort P.J."/>
            <person name="Phuntumart V."/>
            <person name="Wawra S."/>
            <person name="Weide R."/>
            <person name="Win J."/>
            <person name="Young C."/>
            <person name="Zhou S."/>
            <person name="Fry W."/>
            <person name="Meyers B.C."/>
            <person name="van West P."/>
            <person name="Ristaino J."/>
            <person name="Govers F."/>
            <person name="Birch P.R."/>
            <person name="Whisson S.C."/>
            <person name="Judelson H.S."/>
            <person name="Nusbaum C."/>
        </authorList>
    </citation>
    <scope>NUCLEOTIDE SEQUENCE [LARGE SCALE GENOMIC DNA]</scope>
    <source>
        <strain evidence="2">T30-4</strain>
    </source>
</reference>
<evidence type="ECO:0000313" key="1">
    <source>
        <dbReference type="EMBL" id="EEY61341.1"/>
    </source>
</evidence>
<dbReference type="InParanoid" id="D0MTP4"/>
<dbReference type="EMBL" id="DS028119">
    <property type="protein sequence ID" value="EEY61341.1"/>
    <property type="molecule type" value="Genomic_DNA"/>
</dbReference>
<name>D0MTP4_PHYIT</name>
<dbReference type="KEGG" id="pif:PITG_01630"/>
<evidence type="ECO:0000313" key="2">
    <source>
        <dbReference type="Proteomes" id="UP000006643"/>
    </source>
</evidence>
<organism evidence="1 2">
    <name type="scientific">Phytophthora infestans (strain T30-4)</name>
    <name type="common">Potato late blight agent</name>
    <dbReference type="NCBI Taxonomy" id="403677"/>
    <lineage>
        <taxon>Eukaryota</taxon>
        <taxon>Sar</taxon>
        <taxon>Stramenopiles</taxon>
        <taxon>Oomycota</taxon>
        <taxon>Peronosporomycetes</taxon>
        <taxon>Peronosporales</taxon>
        <taxon>Peronosporaceae</taxon>
        <taxon>Phytophthora</taxon>
    </lineage>
</organism>
<dbReference type="Proteomes" id="UP000006643">
    <property type="component" value="Unassembled WGS sequence"/>
</dbReference>
<dbReference type="VEuPathDB" id="FungiDB:PITG_01630"/>
<dbReference type="RefSeq" id="XP_002908258.1">
    <property type="nucleotide sequence ID" value="XM_002908212.1"/>
</dbReference>
<accession>D0MTP4</accession>
<proteinExistence type="predicted"/>
<protein>
    <submittedName>
        <fullName evidence="1">Uncharacterized protein</fullName>
    </submittedName>
</protein>
<dbReference type="HOGENOM" id="CLU_1605931_0_0_1"/>
<dbReference type="AlphaFoldDB" id="D0MTP4"/>
<keyword evidence="2" id="KW-1185">Reference proteome</keyword>